<feature type="compositionally biased region" description="Basic residues" evidence="2">
    <location>
        <begin position="14"/>
        <end position="24"/>
    </location>
</feature>
<dbReference type="Gene3D" id="4.10.240.10">
    <property type="entry name" value="Zn(2)-C6 fungal-type DNA-binding domain"/>
    <property type="match status" value="1"/>
</dbReference>
<dbReference type="InterPro" id="IPR053157">
    <property type="entry name" value="Sterol_Uptake_Regulator"/>
</dbReference>
<dbReference type="CDD" id="cd00067">
    <property type="entry name" value="GAL4"/>
    <property type="match status" value="1"/>
</dbReference>
<feature type="region of interest" description="Disordered" evidence="2">
    <location>
        <begin position="1"/>
        <end position="25"/>
    </location>
</feature>
<dbReference type="AlphaFoldDB" id="A0A9P6G5N4"/>
<dbReference type="SUPFAM" id="SSF57701">
    <property type="entry name" value="Zn2/Cys6 DNA-binding domain"/>
    <property type="match status" value="1"/>
</dbReference>
<dbReference type="OrthoDB" id="4937900at2759"/>
<organism evidence="3 4">
    <name type="scientific">Paraphaeosphaeria minitans</name>
    <dbReference type="NCBI Taxonomy" id="565426"/>
    <lineage>
        <taxon>Eukaryota</taxon>
        <taxon>Fungi</taxon>
        <taxon>Dikarya</taxon>
        <taxon>Ascomycota</taxon>
        <taxon>Pezizomycotina</taxon>
        <taxon>Dothideomycetes</taxon>
        <taxon>Pleosporomycetidae</taxon>
        <taxon>Pleosporales</taxon>
        <taxon>Massarineae</taxon>
        <taxon>Didymosphaeriaceae</taxon>
        <taxon>Paraphaeosphaeria</taxon>
    </lineage>
</organism>
<comment type="caution">
    <text evidence="3">The sequence shown here is derived from an EMBL/GenBank/DDBJ whole genome shotgun (WGS) entry which is preliminary data.</text>
</comment>
<dbReference type="InterPro" id="IPR036864">
    <property type="entry name" value="Zn2-C6_fun-type_DNA-bd_sf"/>
</dbReference>
<accession>A0A9P6G5N4</accession>
<evidence type="ECO:0000313" key="4">
    <source>
        <dbReference type="Proteomes" id="UP000756921"/>
    </source>
</evidence>
<keyword evidence="1" id="KW-0539">Nucleus</keyword>
<sequence length="427" mass="47965">MPIDEAETPEQQRAAKRKTHRKSRNGCFQCKQRHTKVSPSPCAPRKLPAPVLISVSADNPHIYAIADHSQCNEEHPRCGNCVRLDIHCTWPSRERFSTTYPTPPESHAIATAERTVSVGPDVPTSSFGSPMSIADLRLLHHWSTRSYKDMTADPARWPAWQIDCVEVAFDFPFLLRGILAVAAIHKSSCDPQADRQSLLLQADTHFSSALETYRKNLEHPSEETAMAMFLLSMVIVTYNLASAQLEAPEDPIGALHHCFRLVQGVALVIQPHVTQIMNSRMMSNMVEQGPGITFEGKVPEVVRLRKLAETKKTSAQDFYTLAIDDLHTHFLKTRQCPAENDRLAIAFGWSSHLSEEFLHLISTHDPITALVLAHFAVLLTECRLTWWIAEWPLRIVLAAQKLLVATPELLAYLDWPLEIVKASAVER</sequence>
<evidence type="ECO:0000256" key="2">
    <source>
        <dbReference type="SAM" id="MobiDB-lite"/>
    </source>
</evidence>
<dbReference type="PANTHER" id="PTHR47784">
    <property type="entry name" value="STEROL UPTAKE CONTROL PROTEIN 2"/>
    <property type="match status" value="1"/>
</dbReference>
<dbReference type="GO" id="GO:0001228">
    <property type="term" value="F:DNA-binding transcription activator activity, RNA polymerase II-specific"/>
    <property type="evidence" value="ECO:0007669"/>
    <property type="project" value="TreeGrafter"/>
</dbReference>
<dbReference type="EMBL" id="WJXW01000017">
    <property type="protein sequence ID" value="KAF9729153.1"/>
    <property type="molecule type" value="Genomic_DNA"/>
</dbReference>
<dbReference type="InterPro" id="IPR001138">
    <property type="entry name" value="Zn2Cys6_DnaBD"/>
</dbReference>
<gene>
    <name evidence="3" type="ORF">PMIN01_12843</name>
</gene>
<reference evidence="3" key="1">
    <citation type="journal article" date="2020" name="Mol. Plant Microbe Interact.">
        <title>Genome Sequence of the Biocontrol Agent Coniothyrium minitans strain Conio (IMI 134523).</title>
        <authorList>
            <person name="Patel D."/>
            <person name="Shittu T.A."/>
            <person name="Baroncelli R."/>
            <person name="Muthumeenakshi S."/>
            <person name="Osborne T.H."/>
            <person name="Janganan T.K."/>
            <person name="Sreenivasaprasad S."/>
        </authorList>
    </citation>
    <scope>NUCLEOTIDE SEQUENCE</scope>
    <source>
        <strain evidence="3">Conio</strain>
    </source>
</reference>
<name>A0A9P6G5N4_9PLEO</name>
<evidence type="ECO:0000313" key="3">
    <source>
        <dbReference type="EMBL" id="KAF9729153.1"/>
    </source>
</evidence>
<evidence type="ECO:0000256" key="1">
    <source>
        <dbReference type="ARBA" id="ARBA00023242"/>
    </source>
</evidence>
<keyword evidence="4" id="KW-1185">Reference proteome</keyword>
<protein>
    <recommendedName>
        <fullName evidence="5">Zn(2)-C6 fungal-type domain-containing protein</fullName>
    </recommendedName>
</protein>
<proteinExistence type="predicted"/>
<dbReference type="GO" id="GO:0008270">
    <property type="term" value="F:zinc ion binding"/>
    <property type="evidence" value="ECO:0007669"/>
    <property type="project" value="InterPro"/>
</dbReference>
<evidence type="ECO:0008006" key="5">
    <source>
        <dbReference type="Google" id="ProtNLM"/>
    </source>
</evidence>
<dbReference type="PANTHER" id="PTHR47784:SF4">
    <property type="entry name" value="ZN(II)2CYS6 TRANSCRIPTION FACTOR (EUROFUNG)"/>
    <property type="match status" value="1"/>
</dbReference>
<dbReference type="Proteomes" id="UP000756921">
    <property type="component" value="Unassembled WGS sequence"/>
</dbReference>